<sequence>MLSRRSLIKTTLGAGTALGTAALLPAWARSAEQGNLGLPTLTGTQFDLTIDQFPVRLDGRAGLATGINGTLPGPLVRFREGDDITINVTNNLEEDTSIHWHGLLVPFYMDGVPGVAFPGIKPGETFTYRWNLNHSGTYWYHSHSGLQEQLGHYGPLIIDPKSPDPFAYDREYVLVLSDWSFESPHRIFSKLKKMSDSYNYNQRTLPDFLADASDKGLGAALDQRMMWGAMRMSPRDLSDVTGATYTYLINGHATADNWNAIFQPGEKIRLRIINASAMTLFNFRIPGLPMKVVAADGLNLQPVETDEFQIGVAETYDVIVAPETSDTFAMVAESIDRSGQAVATLAPRAGMQASAPALRPVPTLTMADMGMAGHGDMNMSASEDMTGMDHSAMGHGTNAQTSTMDHGAHSMDGGPAPEITRGPGVANVAMMPMSRLDEPGIGLDDQPHRTLSYSQLRSKDANPDLRLPEREIELHLTSNMERYMWSFDGVKFSEVTEPIKFYEGERVRLTMINDTMMPHPIHLHGMFFDLVNGGGHHKPRKHTVIVKPGEKLSIDITANHVGDWAFHCHLLYHMHAGMMQVVSVIGADDAPMHRQMDHDGMDHGDMGKAPPPEPQIGDDMMGHGHGEHDGMTHGEKS</sequence>
<evidence type="ECO:0000256" key="2">
    <source>
        <dbReference type="ARBA" id="ARBA00023002"/>
    </source>
</evidence>
<evidence type="ECO:0000259" key="5">
    <source>
        <dbReference type="Pfam" id="PF00394"/>
    </source>
</evidence>
<dbReference type="InterPro" id="IPR034284">
    <property type="entry name" value="CuRO_1_CopA"/>
</dbReference>
<evidence type="ECO:0000256" key="3">
    <source>
        <dbReference type="ARBA" id="ARBA00023008"/>
    </source>
</evidence>
<dbReference type="InterPro" id="IPR006311">
    <property type="entry name" value="TAT_signal"/>
</dbReference>
<dbReference type="PROSITE" id="PS00080">
    <property type="entry name" value="MULTICOPPER_OXIDASE2"/>
    <property type="match status" value="1"/>
</dbReference>
<dbReference type="GO" id="GO:0016491">
    <property type="term" value="F:oxidoreductase activity"/>
    <property type="evidence" value="ECO:0007669"/>
    <property type="project" value="UniProtKB-KW"/>
</dbReference>
<gene>
    <name evidence="8" type="ORF">HY36_05985</name>
</gene>
<dbReference type="InterPro" id="IPR045087">
    <property type="entry name" value="Cu-oxidase_fam"/>
</dbReference>
<dbReference type="Gene3D" id="2.60.40.420">
    <property type="entry name" value="Cupredoxins - blue copper proteins"/>
    <property type="match status" value="3"/>
</dbReference>
<dbReference type="RefSeq" id="WP_081806155.1">
    <property type="nucleotide sequence ID" value="NZ_AWFH01000023.1"/>
</dbReference>
<keyword evidence="3" id="KW-0186">Copper</keyword>
<dbReference type="PATRIC" id="fig|1280948.3.peg.2248"/>
<feature type="domain" description="Plastocyanin-like" evidence="5">
    <location>
        <begin position="238"/>
        <end position="341"/>
    </location>
</feature>
<evidence type="ECO:0000313" key="8">
    <source>
        <dbReference type="EMBL" id="KCZ60527.1"/>
    </source>
</evidence>
<reference evidence="8 9" key="1">
    <citation type="journal article" date="2014" name="Antonie Van Leeuwenhoek">
        <title>Hyphomonas beringensis sp. nov. and Hyphomonas chukchiensis sp. nov., isolated from surface seawater of the Bering Sea and Chukchi Sea.</title>
        <authorList>
            <person name="Li C."/>
            <person name="Lai Q."/>
            <person name="Li G."/>
            <person name="Dong C."/>
            <person name="Wang J."/>
            <person name="Liao Y."/>
            <person name="Shao Z."/>
        </authorList>
    </citation>
    <scope>NUCLEOTIDE SEQUENCE [LARGE SCALE GENOMIC DNA]</scope>
    <source>
        <strain evidence="8 9">22II1-22F38</strain>
    </source>
</reference>
<dbReference type="InterPro" id="IPR033138">
    <property type="entry name" value="Cu_oxidase_CS"/>
</dbReference>
<dbReference type="GO" id="GO:0042597">
    <property type="term" value="C:periplasmic space"/>
    <property type="evidence" value="ECO:0007669"/>
    <property type="project" value="InterPro"/>
</dbReference>
<evidence type="ECO:0000256" key="4">
    <source>
        <dbReference type="SAM" id="MobiDB-lite"/>
    </source>
</evidence>
<evidence type="ECO:0008006" key="10">
    <source>
        <dbReference type="Google" id="ProtNLM"/>
    </source>
</evidence>
<dbReference type="CDD" id="cd13896">
    <property type="entry name" value="CuRO_3_CopA"/>
    <property type="match status" value="1"/>
</dbReference>
<dbReference type="NCBIfam" id="TIGR01480">
    <property type="entry name" value="copper_res_A"/>
    <property type="match status" value="1"/>
</dbReference>
<keyword evidence="9" id="KW-1185">Reference proteome</keyword>
<dbReference type="STRING" id="1280948.HY36_05985"/>
<evidence type="ECO:0000259" key="7">
    <source>
        <dbReference type="Pfam" id="PF07732"/>
    </source>
</evidence>
<dbReference type="InterPro" id="IPR008972">
    <property type="entry name" value="Cupredoxin"/>
</dbReference>
<keyword evidence="1" id="KW-0479">Metal-binding</keyword>
<feature type="domain" description="Plastocyanin-like" evidence="6">
    <location>
        <begin position="468"/>
        <end position="584"/>
    </location>
</feature>
<dbReference type="AlphaFoldDB" id="A0A059DZT6"/>
<dbReference type="eggNOG" id="COG2132">
    <property type="taxonomic scope" value="Bacteria"/>
</dbReference>
<evidence type="ECO:0000259" key="6">
    <source>
        <dbReference type="Pfam" id="PF07731"/>
    </source>
</evidence>
<protein>
    <recommendedName>
        <fullName evidence="10">Copper-binding protein</fullName>
    </recommendedName>
</protein>
<dbReference type="InterPro" id="IPR034282">
    <property type="entry name" value="CuRO_2_CopA"/>
</dbReference>
<name>A0A059DZT6_9PROT</name>
<dbReference type="CDD" id="cd13848">
    <property type="entry name" value="CuRO_1_CopA"/>
    <property type="match status" value="1"/>
</dbReference>
<dbReference type="Pfam" id="PF07731">
    <property type="entry name" value="Cu-oxidase_2"/>
    <property type="match status" value="1"/>
</dbReference>
<dbReference type="EMBL" id="AWFH01000023">
    <property type="protein sequence ID" value="KCZ60527.1"/>
    <property type="molecule type" value="Genomic_DNA"/>
</dbReference>
<dbReference type="CDD" id="cd13874">
    <property type="entry name" value="CuRO_2_CopA"/>
    <property type="match status" value="1"/>
</dbReference>
<dbReference type="InterPro" id="IPR011707">
    <property type="entry name" value="Cu-oxidase-like_N"/>
</dbReference>
<dbReference type="Pfam" id="PF07732">
    <property type="entry name" value="Cu-oxidase_3"/>
    <property type="match status" value="1"/>
</dbReference>
<dbReference type="SUPFAM" id="SSF49503">
    <property type="entry name" value="Cupredoxins"/>
    <property type="match status" value="3"/>
</dbReference>
<dbReference type="GO" id="GO:0005507">
    <property type="term" value="F:copper ion binding"/>
    <property type="evidence" value="ECO:0007669"/>
    <property type="project" value="InterPro"/>
</dbReference>
<dbReference type="InterPro" id="IPR002355">
    <property type="entry name" value="Cu_oxidase_Cu_BS"/>
</dbReference>
<dbReference type="PANTHER" id="PTHR11709">
    <property type="entry name" value="MULTI-COPPER OXIDASE"/>
    <property type="match status" value="1"/>
</dbReference>
<evidence type="ECO:0000313" key="9">
    <source>
        <dbReference type="Proteomes" id="UP000024547"/>
    </source>
</evidence>
<dbReference type="Pfam" id="PF00394">
    <property type="entry name" value="Cu-oxidase"/>
    <property type="match status" value="1"/>
</dbReference>
<feature type="domain" description="Plastocyanin-like" evidence="7">
    <location>
        <begin position="62"/>
        <end position="162"/>
    </location>
</feature>
<comment type="caution">
    <text evidence="8">The sequence shown here is derived from an EMBL/GenBank/DDBJ whole genome shotgun (WGS) entry which is preliminary data.</text>
</comment>
<feature type="compositionally biased region" description="Basic and acidic residues" evidence="4">
    <location>
        <begin position="594"/>
        <end position="606"/>
    </location>
</feature>
<dbReference type="InterPro" id="IPR011706">
    <property type="entry name" value="Cu-oxidase_C"/>
</dbReference>
<dbReference type="InterPro" id="IPR006376">
    <property type="entry name" value="Cu-R_CopA"/>
</dbReference>
<feature type="compositionally biased region" description="Basic and acidic residues" evidence="4">
    <location>
        <begin position="620"/>
        <end position="637"/>
    </location>
</feature>
<proteinExistence type="predicted"/>
<keyword evidence="2" id="KW-0560">Oxidoreductase</keyword>
<dbReference type="OrthoDB" id="9757546at2"/>
<dbReference type="PANTHER" id="PTHR11709:SF394">
    <property type="entry name" value="FI03373P-RELATED"/>
    <property type="match status" value="1"/>
</dbReference>
<dbReference type="InterPro" id="IPR034279">
    <property type="entry name" value="CuRO_3_CopA"/>
</dbReference>
<dbReference type="PROSITE" id="PS00079">
    <property type="entry name" value="MULTICOPPER_OXIDASE1"/>
    <property type="match status" value="1"/>
</dbReference>
<dbReference type="Proteomes" id="UP000024547">
    <property type="component" value="Unassembled WGS sequence"/>
</dbReference>
<dbReference type="PROSITE" id="PS51318">
    <property type="entry name" value="TAT"/>
    <property type="match status" value="1"/>
</dbReference>
<accession>A0A059DZT6</accession>
<dbReference type="InterPro" id="IPR001117">
    <property type="entry name" value="Cu-oxidase_2nd"/>
</dbReference>
<evidence type="ECO:0000256" key="1">
    <source>
        <dbReference type="ARBA" id="ARBA00022723"/>
    </source>
</evidence>
<organism evidence="8 9">
    <name type="scientific">Hyphomonas atlantica</name>
    <dbReference type="NCBI Taxonomy" id="1280948"/>
    <lineage>
        <taxon>Bacteria</taxon>
        <taxon>Pseudomonadati</taxon>
        <taxon>Pseudomonadota</taxon>
        <taxon>Alphaproteobacteria</taxon>
        <taxon>Hyphomonadales</taxon>
        <taxon>Hyphomonadaceae</taxon>
        <taxon>Hyphomonas</taxon>
    </lineage>
</organism>
<feature type="region of interest" description="Disordered" evidence="4">
    <location>
        <begin position="594"/>
        <end position="637"/>
    </location>
</feature>